<accession>A0ABP9N3V1</accession>
<keyword evidence="3" id="KW-1185">Reference proteome</keyword>
<proteinExistence type="predicted"/>
<keyword evidence="1" id="KW-0812">Transmembrane</keyword>
<reference evidence="3" key="1">
    <citation type="journal article" date="2019" name="Int. J. Syst. Evol. Microbiol.">
        <title>The Global Catalogue of Microorganisms (GCM) 10K type strain sequencing project: providing services to taxonomists for standard genome sequencing and annotation.</title>
        <authorList>
            <consortium name="The Broad Institute Genomics Platform"/>
            <consortium name="The Broad Institute Genome Sequencing Center for Infectious Disease"/>
            <person name="Wu L."/>
            <person name="Ma J."/>
        </authorList>
    </citation>
    <scope>NUCLEOTIDE SEQUENCE [LARGE SCALE GENOMIC DNA]</scope>
    <source>
        <strain evidence="3">JCM 18050</strain>
    </source>
</reference>
<feature type="transmembrane region" description="Helical" evidence="1">
    <location>
        <begin position="37"/>
        <end position="57"/>
    </location>
</feature>
<dbReference type="EMBL" id="BAABHY010000001">
    <property type="protein sequence ID" value="GAA5107057.1"/>
    <property type="molecule type" value="Genomic_DNA"/>
</dbReference>
<name>A0ABP9N3V1_9GAMM</name>
<dbReference type="Proteomes" id="UP001500171">
    <property type="component" value="Unassembled WGS sequence"/>
</dbReference>
<comment type="caution">
    <text evidence="2">The sequence shown here is derived from an EMBL/GenBank/DDBJ whole genome shotgun (WGS) entry which is preliminary data.</text>
</comment>
<evidence type="ECO:0000256" key="1">
    <source>
        <dbReference type="SAM" id="Phobius"/>
    </source>
</evidence>
<feature type="transmembrane region" description="Helical" evidence="1">
    <location>
        <begin position="69"/>
        <end position="98"/>
    </location>
</feature>
<feature type="transmembrane region" description="Helical" evidence="1">
    <location>
        <begin position="118"/>
        <end position="140"/>
    </location>
</feature>
<evidence type="ECO:0000313" key="3">
    <source>
        <dbReference type="Proteomes" id="UP001500171"/>
    </source>
</evidence>
<gene>
    <name evidence="2" type="ORF">GCM10023211_07730</name>
</gene>
<keyword evidence="1" id="KW-1133">Transmembrane helix</keyword>
<protein>
    <submittedName>
        <fullName evidence="2">Uncharacterized protein</fullName>
    </submittedName>
</protein>
<keyword evidence="1" id="KW-0472">Membrane</keyword>
<evidence type="ECO:0000313" key="2">
    <source>
        <dbReference type="EMBL" id="GAA5107057.1"/>
    </source>
</evidence>
<dbReference type="RefSeq" id="WP_345489001.1">
    <property type="nucleotide sequence ID" value="NZ_BAABHY010000001.1"/>
</dbReference>
<sequence>MLEAILLIVSGILAVPSLLLSKKPDAKATLDKITPFQGWIGVVILIWGLWSAIYLLINIGTFFGNGFVGLWILLAAIAVVESVLGFILGFNLINTYVLSKNAKSEEKGQQLLAKLLPLQGTFGIAAIILGVVAIVLLLIVF</sequence>
<organism evidence="2 3">
    <name type="scientific">Orbus sasakiae</name>
    <dbReference type="NCBI Taxonomy" id="1078475"/>
    <lineage>
        <taxon>Bacteria</taxon>
        <taxon>Pseudomonadati</taxon>
        <taxon>Pseudomonadota</taxon>
        <taxon>Gammaproteobacteria</taxon>
        <taxon>Orbales</taxon>
        <taxon>Orbaceae</taxon>
        <taxon>Orbus</taxon>
    </lineage>
</organism>